<dbReference type="EMBL" id="QUSY01000599">
    <property type="protein sequence ID" value="RHY28355.1"/>
    <property type="molecule type" value="Genomic_DNA"/>
</dbReference>
<dbReference type="GO" id="GO:0051231">
    <property type="term" value="P:spindle elongation"/>
    <property type="evidence" value="ECO:0007669"/>
    <property type="project" value="TreeGrafter"/>
</dbReference>
<dbReference type="GO" id="GO:0003777">
    <property type="term" value="F:microtubule motor activity"/>
    <property type="evidence" value="ECO:0007669"/>
    <property type="project" value="InterPro"/>
</dbReference>
<dbReference type="GO" id="GO:0005524">
    <property type="term" value="F:ATP binding"/>
    <property type="evidence" value="ECO:0007669"/>
    <property type="project" value="UniProtKB-KW"/>
</dbReference>
<dbReference type="InterPro" id="IPR036961">
    <property type="entry name" value="Kinesin_motor_dom_sf"/>
</dbReference>
<evidence type="ECO:0000256" key="4">
    <source>
        <dbReference type="ARBA" id="ARBA00022840"/>
    </source>
</evidence>
<dbReference type="Gene3D" id="3.40.850.10">
    <property type="entry name" value="Kinesin motor domain"/>
    <property type="match status" value="1"/>
</dbReference>
<evidence type="ECO:0000256" key="3">
    <source>
        <dbReference type="ARBA" id="ARBA00022741"/>
    </source>
</evidence>
<comment type="subcellular location">
    <subcellularLocation>
        <location evidence="1">Cytoplasm</location>
    </subcellularLocation>
</comment>
<evidence type="ECO:0000256" key="6">
    <source>
        <dbReference type="PROSITE-ProRule" id="PRU00283"/>
    </source>
</evidence>
<dbReference type="PANTHER" id="PTHR47969:SF15">
    <property type="entry name" value="CHROMOSOME-ASSOCIATED KINESIN KIF4A-RELATED"/>
    <property type="match status" value="1"/>
</dbReference>
<sequence>MGCSHSSFVASPKERGILPRALHDVFSRIAAKALDVHGYHTKVTLRFFEIYRDEVWDLLSQAEAYNTTSHAFTLENAKHNRAHDACEIEVYSADECIALLDKGTYFRTTGLNNESSRSHAFFALTMHEYVPANSRHIKDKLEGSVVEYDVRSCTFSFVDLAGSQAHLQTYVHDYNFLDSAKDLSVLRNVINALADEVAQGRAHIPYHDSALTCALQDALGGNCMTLVIFCVSPAGKDIAETKRDVGQEDWRIMDGEAADAKLDDELLMLMMAMEINVNTQPQLAPSWIAVSMDDSEDESLPNAVCQDMTHKRAAEELPEELTTPQKQASNRIEREQALTLNEIVQTLTSPRTLNKRMLQKLHRNTKKCEDMRELFEAMARALDENERSLVDERNNLLEKLDKMQCPANDPRHIQLLLKLQVKDGELTDLRKKQDDLKRFENVKRKSGILLAKYRLCCPTLPCLE</sequence>
<protein>
    <recommendedName>
        <fullName evidence="7">Kinesin motor domain-containing protein</fullName>
    </recommendedName>
</protein>
<evidence type="ECO:0000313" key="8">
    <source>
        <dbReference type="EMBL" id="RHY28355.1"/>
    </source>
</evidence>
<proteinExistence type="inferred from homology"/>
<dbReference type="GO" id="GO:0005875">
    <property type="term" value="C:microtubule associated complex"/>
    <property type="evidence" value="ECO:0007669"/>
    <property type="project" value="TreeGrafter"/>
</dbReference>
<name>A0A3R6V968_9STRA</name>
<dbReference type="InterPro" id="IPR027640">
    <property type="entry name" value="Kinesin-like_fam"/>
</dbReference>
<evidence type="ECO:0000256" key="1">
    <source>
        <dbReference type="ARBA" id="ARBA00004496"/>
    </source>
</evidence>
<dbReference type="GO" id="GO:0005737">
    <property type="term" value="C:cytoplasm"/>
    <property type="evidence" value="ECO:0007669"/>
    <property type="project" value="UniProtKB-SubCell"/>
</dbReference>
<dbReference type="PANTHER" id="PTHR47969">
    <property type="entry name" value="CHROMOSOME-ASSOCIATED KINESIN KIF4A-RELATED"/>
    <property type="match status" value="1"/>
</dbReference>
<dbReference type="Pfam" id="PF00225">
    <property type="entry name" value="Kinesin"/>
    <property type="match status" value="1"/>
</dbReference>
<dbReference type="GO" id="GO:0007052">
    <property type="term" value="P:mitotic spindle organization"/>
    <property type="evidence" value="ECO:0007669"/>
    <property type="project" value="TreeGrafter"/>
</dbReference>
<dbReference type="PRINTS" id="PR00380">
    <property type="entry name" value="KINESINHEAVY"/>
</dbReference>
<comment type="caution">
    <text evidence="6">Lacks conserved residue(s) required for the propagation of feature annotation.</text>
</comment>
<dbReference type="SUPFAM" id="SSF52540">
    <property type="entry name" value="P-loop containing nucleoside triphosphate hydrolases"/>
    <property type="match status" value="1"/>
</dbReference>
<comment type="similarity">
    <text evidence="6">Belongs to the TRAFAC class myosin-kinesin ATPase superfamily. Kinesin family.</text>
</comment>
<accession>A0A3R6V968</accession>
<keyword evidence="5" id="KW-0175">Coiled coil</keyword>
<dbReference type="InterPro" id="IPR001752">
    <property type="entry name" value="Kinesin_motor_dom"/>
</dbReference>
<gene>
    <name evidence="8" type="ORF">DYB32_006031</name>
</gene>
<dbReference type="InterPro" id="IPR027417">
    <property type="entry name" value="P-loop_NTPase"/>
</dbReference>
<dbReference type="SMART" id="SM00129">
    <property type="entry name" value="KISc"/>
    <property type="match status" value="1"/>
</dbReference>
<dbReference type="Proteomes" id="UP000285060">
    <property type="component" value="Unassembled WGS sequence"/>
</dbReference>
<dbReference type="VEuPathDB" id="FungiDB:H310_05560"/>
<keyword evidence="2" id="KW-0963">Cytoplasm</keyword>
<dbReference type="VEuPathDB" id="FungiDB:H310_06632"/>
<keyword evidence="4" id="KW-0067">ATP-binding</keyword>
<keyword evidence="3" id="KW-0547">Nucleotide-binding</keyword>
<dbReference type="GO" id="GO:0008017">
    <property type="term" value="F:microtubule binding"/>
    <property type="evidence" value="ECO:0007669"/>
    <property type="project" value="InterPro"/>
</dbReference>
<evidence type="ECO:0000256" key="2">
    <source>
        <dbReference type="ARBA" id="ARBA00022490"/>
    </source>
</evidence>
<dbReference type="PROSITE" id="PS50067">
    <property type="entry name" value="KINESIN_MOTOR_2"/>
    <property type="match status" value="1"/>
</dbReference>
<evidence type="ECO:0000256" key="5">
    <source>
        <dbReference type="ARBA" id="ARBA00023054"/>
    </source>
</evidence>
<dbReference type="AlphaFoldDB" id="A0A3R6V968"/>
<evidence type="ECO:0000313" key="9">
    <source>
        <dbReference type="Proteomes" id="UP000285060"/>
    </source>
</evidence>
<evidence type="ECO:0000259" key="7">
    <source>
        <dbReference type="PROSITE" id="PS50067"/>
    </source>
</evidence>
<feature type="domain" description="Kinesin motor" evidence="7">
    <location>
        <begin position="1"/>
        <end position="255"/>
    </location>
</feature>
<comment type="caution">
    <text evidence="8">The sequence shown here is derived from an EMBL/GenBank/DDBJ whole genome shotgun (WGS) entry which is preliminary data.</text>
</comment>
<organism evidence="8 9">
    <name type="scientific">Aphanomyces invadans</name>
    <dbReference type="NCBI Taxonomy" id="157072"/>
    <lineage>
        <taxon>Eukaryota</taxon>
        <taxon>Sar</taxon>
        <taxon>Stramenopiles</taxon>
        <taxon>Oomycota</taxon>
        <taxon>Saprolegniomycetes</taxon>
        <taxon>Saprolegniales</taxon>
        <taxon>Verrucalvaceae</taxon>
        <taxon>Aphanomyces</taxon>
    </lineage>
</organism>
<reference evidence="8 9" key="1">
    <citation type="submission" date="2018-08" db="EMBL/GenBank/DDBJ databases">
        <title>Aphanomyces genome sequencing and annotation.</title>
        <authorList>
            <person name="Minardi D."/>
            <person name="Oidtmann B."/>
            <person name="Van Der Giezen M."/>
            <person name="Studholme D.J."/>
        </authorList>
    </citation>
    <scope>NUCLEOTIDE SEQUENCE [LARGE SCALE GENOMIC DNA]</scope>
    <source>
        <strain evidence="8 9">NJM0002</strain>
    </source>
</reference>
<dbReference type="GO" id="GO:0007018">
    <property type="term" value="P:microtubule-based movement"/>
    <property type="evidence" value="ECO:0007669"/>
    <property type="project" value="InterPro"/>
</dbReference>
<keyword evidence="9" id="KW-1185">Reference proteome</keyword>